<reference evidence="1" key="1">
    <citation type="submission" date="2017-10" db="EMBL/GenBank/DDBJ databases">
        <title>Genome sequence of cellulolytic Lachnospiraceae bacterium XHS1971 isolated from hotspring sediment.</title>
        <authorList>
            <person name="Vasudevan G."/>
            <person name="Joshi A.J."/>
            <person name="Hivarkar S."/>
            <person name="Lanjekar V.B."/>
            <person name="Dhakephalkar P.K."/>
            <person name="Dagar S."/>
        </authorList>
    </citation>
    <scope>NUCLEOTIDE SEQUENCE</scope>
    <source>
        <strain evidence="1">XHS1971</strain>
    </source>
</reference>
<evidence type="ECO:0000313" key="1">
    <source>
        <dbReference type="EMBL" id="PHV71462.1"/>
    </source>
</evidence>
<keyword evidence="2" id="KW-1185">Reference proteome</keyword>
<dbReference type="EMBL" id="PEDL01000003">
    <property type="protein sequence ID" value="PHV71462.1"/>
    <property type="molecule type" value="Genomic_DNA"/>
</dbReference>
<dbReference type="Proteomes" id="UP000224460">
    <property type="component" value="Unassembled WGS sequence"/>
</dbReference>
<sequence>MTEKLLQRFLTYVQYNTQSQEGSLSFPSTASQMDFAKLLVQECEMLGLKDVQLDNYGYVMATLPATTDKPLPTIGFIAHMDTSPDCSGNQVKPRLVTYSGGDLFLDAAHSYCLSPQDFPILDTLVGETLIVTDGTTLLGADDKCGIAEILTAMEYLLSHPEIPHGTIRIAFTPDEEIGHGADHFDVARFGADFAYTVDGGELGECEIENFYAASAKIICKGRNIHPGYAKGKMKNSLTIANAFHALLPVHEVPECTSDYEGFFHLHHMEGTVEQTTLSYIIRDFDQDSFEKRKIFLYQIATQLQAIYGKEAVTVLITNQYNNMRTIIEKHPHVLALAKKAMAHLEIPIKKVPIRGGTDGARLSFMGLPCPNLFTGGYNFHSHLEFAVLSHMEAATQTLLQIIRLSALE</sequence>
<evidence type="ECO:0000313" key="2">
    <source>
        <dbReference type="Proteomes" id="UP000224460"/>
    </source>
</evidence>
<organism evidence="1 2">
    <name type="scientific">Sporanaerobium hydrogeniformans</name>
    <dbReference type="NCBI Taxonomy" id="3072179"/>
    <lineage>
        <taxon>Bacteria</taxon>
        <taxon>Bacillati</taxon>
        <taxon>Bacillota</taxon>
        <taxon>Clostridia</taxon>
        <taxon>Lachnospirales</taxon>
        <taxon>Lachnospiraceae</taxon>
        <taxon>Sporanaerobium</taxon>
    </lineage>
</organism>
<name>A0AC61DGA9_9FIRM</name>
<gene>
    <name evidence="1" type="primary">pepT</name>
    <name evidence="1" type="ORF">CS063_05275</name>
</gene>
<accession>A0AC61DGA9</accession>
<proteinExistence type="predicted"/>
<protein>
    <submittedName>
        <fullName evidence="1">Peptidase T</fullName>
    </submittedName>
</protein>
<comment type="caution">
    <text evidence="1">The sequence shown here is derived from an EMBL/GenBank/DDBJ whole genome shotgun (WGS) entry which is preliminary data.</text>
</comment>